<dbReference type="GO" id="GO:0005737">
    <property type="term" value="C:cytoplasm"/>
    <property type="evidence" value="ECO:0007669"/>
    <property type="project" value="TreeGrafter"/>
</dbReference>
<dbReference type="EMBL" id="BDIP01000098">
    <property type="protein sequence ID" value="GIQ80056.1"/>
    <property type="molecule type" value="Genomic_DNA"/>
</dbReference>
<dbReference type="NCBIfam" id="TIGR01383">
    <property type="entry name" value="not_thiJ"/>
    <property type="match status" value="1"/>
</dbReference>
<dbReference type="AlphaFoldDB" id="A0A9K3CMX2"/>
<feature type="domain" description="DJ-1/PfpI" evidence="1">
    <location>
        <begin position="3"/>
        <end position="170"/>
    </location>
</feature>
<gene>
    <name evidence="2" type="ORF">KIPB_000790</name>
</gene>
<accession>A0A9K3CMX2</accession>
<sequence length="188" mass="19513">MVSVLIGLGDGFEEIEAFAAIDILRRAKFNVTIAGVTETVTSARDITIRCDCTLDEALGRSFDAVAFPGGMGQAKAIHTSAPARALAEKALSRDKVLAGICATPGVALAPWGVMRGRKATCYPGCEGTFAAGGVEYVTETVVVDRTQGKGTLVTSRGPGTAMAWAYAVVSAIEGSEAHADQLKKGMLF</sequence>
<name>A0A9K3CMX2_9EUKA</name>
<proteinExistence type="predicted"/>
<dbReference type="OrthoDB" id="543156at2759"/>
<dbReference type="InterPro" id="IPR050325">
    <property type="entry name" value="Prot/Nucl_acid_deglycase"/>
</dbReference>
<dbReference type="InterPro" id="IPR029062">
    <property type="entry name" value="Class_I_gatase-like"/>
</dbReference>
<protein>
    <submittedName>
        <fullName evidence="2">Protein deglycase DJ-1</fullName>
    </submittedName>
</protein>
<evidence type="ECO:0000313" key="3">
    <source>
        <dbReference type="Proteomes" id="UP000265618"/>
    </source>
</evidence>
<dbReference type="Pfam" id="PF01965">
    <property type="entry name" value="DJ-1_PfpI"/>
    <property type="match status" value="1"/>
</dbReference>
<dbReference type="SUPFAM" id="SSF52317">
    <property type="entry name" value="Class I glutamine amidotransferase-like"/>
    <property type="match status" value="1"/>
</dbReference>
<reference evidence="2 3" key="1">
    <citation type="journal article" date="2018" name="PLoS ONE">
        <title>The draft genome of Kipferlia bialata reveals reductive genome evolution in fornicate parasites.</title>
        <authorList>
            <person name="Tanifuji G."/>
            <person name="Takabayashi S."/>
            <person name="Kume K."/>
            <person name="Takagi M."/>
            <person name="Nakayama T."/>
            <person name="Kamikawa R."/>
            <person name="Inagaki Y."/>
            <person name="Hashimoto T."/>
        </authorList>
    </citation>
    <scope>NUCLEOTIDE SEQUENCE [LARGE SCALE GENOMIC DNA]</scope>
    <source>
        <strain evidence="2">NY0173</strain>
    </source>
</reference>
<evidence type="ECO:0000259" key="1">
    <source>
        <dbReference type="Pfam" id="PF01965"/>
    </source>
</evidence>
<dbReference type="PANTHER" id="PTHR48094">
    <property type="entry name" value="PROTEIN/NUCLEIC ACID DEGLYCASE DJ-1-RELATED"/>
    <property type="match status" value="1"/>
</dbReference>
<evidence type="ECO:0000313" key="2">
    <source>
        <dbReference type="EMBL" id="GIQ80056.1"/>
    </source>
</evidence>
<keyword evidence="3" id="KW-1185">Reference proteome</keyword>
<dbReference type="InterPro" id="IPR002818">
    <property type="entry name" value="DJ-1/PfpI"/>
</dbReference>
<dbReference type="GO" id="GO:1903189">
    <property type="term" value="P:glyoxal metabolic process"/>
    <property type="evidence" value="ECO:0007669"/>
    <property type="project" value="TreeGrafter"/>
</dbReference>
<dbReference type="InterPro" id="IPR006287">
    <property type="entry name" value="DJ-1"/>
</dbReference>
<organism evidence="2 3">
    <name type="scientific">Kipferlia bialata</name>
    <dbReference type="NCBI Taxonomy" id="797122"/>
    <lineage>
        <taxon>Eukaryota</taxon>
        <taxon>Metamonada</taxon>
        <taxon>Carpediemonas-like organisms</taxon>
        <taxon>Kipferlia</taxon>
    </lineage>
</organism>
<dbReference type="CDD" id="cd03135">
    <property type="entry name" value="GATase1_DJ-1"/>
    <property type="match status" value="1"/>
</dbReference>
<comment type="caution">
    <text evidence="2">The sequence shown here is derived from an EMBL/GenBank/DDBJ whole genome shotgun (WGS) entry which is preliminary data.</text>
</comment>
<dbReference type="PANTHER" id="PTHR48094:SF12">
    <property type="entry name" value="PARKINSON DISEASE PROTEIN 7 HOMOLOG"/>
    <property type="match status" value="1"/>
</dbReference>
<dbReference type="Gene3D" id="3.40.50.880">
    <property type="match status" value="1"/>
</dbReference>
<dbReference type="Proteomes" id="UP000265618">
    <property type="component" value="Unassembled WGS sequence"/>
</dbReference>